<dbReference type="InterPro" id="IPR052698">
    <property type="entry name" value="MoCofactor_Util/Proc"/>
</dbReference>
<protein>
    <recommendedName>
        <fullName evidence="5">Xanthine dehydrogenase</fullName>
    </recommendedName>
</protein>
<keyword evidence="4" id="KW-1185">Reference proteome</keyword>
<reference evidence="3 4" key="1">
    <citation type="submission" date="2016-06" db="EMBL/GenBank/DDBJ databases">
        <title>Complete genome sequence of a deep-branching marine Gamma Proteobacterium Woeseia oceani type strain XK5.</title>
        <authorList>
            <person name="Mu D."/>
            <person name="Du Z."/>
        </authorList>
    </citation>
    <scope>NUCLEOTIDE SEQUENCE [LARGE SCALE GENOMIC DNA]</scope>
    <source>
        <strain evidence="3 4">XK5</strain>
    </source>
</reference>
<dbReference type="InterPro" id="IPR003777">
    <property type="entry name" value="XdhC_CoxI"/>
</dbReference>
<sequence>MSPRHLLRAFERWRRADAALVLATVFETEGSTYSKAGAQMLIDAEGNFQGMLSGGCLEGDLAHRAREVLTTGTPQQVSYDLGSNDEELWGLGVGCDGLMRIFLQPLTSANSYQPFAAMAEVYESLQLGAAATVLSSTGSDFQAGMSEVISGINALQEINAGEPADWLRTGMQTVLRTRRSYRQTFERGDSTVDVLFASLRPPPNVLVLGAGLDAEPVVRLISDLGWRVTVQDHRPAYIEKGNFSCADRVLNCAASDLLTELDLSLYDAAIVMSHHLQTDRSYLELLAESTLAYIGLLGPRERRRRLLHDLGDAGAKLAGRVHGPAGLNIGGRGPASIALSIVAEMHQVLMQDEA</sequence>
<feature type="domain" description="XdhC- CoxI" evidence="1">
    <location>
        <begin position="13"/>
        <end position="80"/>
    </location>
</feature>
<dbReference type="STRING" id="1548547.BA177_05710"/>
<evidence type="ECO:0008006" key="5">
    <source>
        <dbReference type="Google" id="ProtNLM"/>
    </source>
</evidence>
<dbReference type="EMBL" id="CP016268">
    <property type="protein sequence ID" value="ANO50769.1"/>
    <property type="molecule type" value="Genomic_DNA"/>
</dbReference>
<gene>
    <name evidence="3" type="ORF">BA177_05710</name>
</gene>
<accession>A0A193LEF4</accession>
<dbReference type="InterPro" id="IPR027051">
    <property type="entry name" value="XdhC_Rossmann_dom"/>
</dbReference>
<dbReference type="Proteomes" id="UP000092695">
    <property type="component" value="Chromosome"/>
</dbReference>
<feature type="domain" description="XdhC Rossmann" evidence="2">
    <location>
        <begin position="205"/>
        <end position="345"/>
    </location>
</feature>
<dbReference type="Pfam" id="PF02625">
    <property type="entry name" value="XdhC_CoxI"/>
    <property type="match status" value="1"/>
</dbReference>
<dbReference type="RefSeq" id="WP_068614030.1">
    <property type="nucleotide sequence ID" value="NZ_CP016268.1"/>
</dbReference>
<dbReference type="Pfam" id="PF13478">
    <property type="entry name" value="XdhC_C"/>
    <property type="match status" value="1"/>
</dbReference>
<dbReference type="PANTHER" id="PTHR30388">
    <property type="entry name" value="ALDEHYDE OXIDOREDUCTASE MOLYBDENUM COFACTOR ASSEMBLY PROTEIN"/>
    <property type="match status" value="1"/>
</dbReference>
<dbReference type="PANTHER" id="PTHR30388:SF6">
    <property type="entry name" value="XANTHINE DEHYDROGENASE SUBUNIT A-RELATED"/>
    <property type="match status" value="1"/>
</dbReference>
<proteinExistence type="predicted"/>
<evidence type="ECO:0000259" key="2">
    <source>
        <dbReference type="Pfam" id="PF13478"/>
    </source>
</evidence>
<name>A0A193LEF4_9GAMM</name>
<organism evidence="3 4">
    <name type="scientific">Woeseia oceani</name>
    <dbReference type="NCBI Taxonomy" id="1548547"/>
    <lineage>
        <taxon>Bacteria</taxon>
        <taxon>Pseudomonadati</taxon>
        <taxon>Pseudomonadota</taxon>
        <taxon>Gammaproteobacteria</taxon>
        <taxon>Woeseiales</taxon>
        <taxon>Woeseiaceae</taxon>
        <taxon>Woeseia</taxon>
    </lineage>
</organism>
<evidence type="ECO:0000313" key="4">
    <source>
        <dbReference type="Proteomes" id="UP000092695"/>
    </source>
</evidence>
<dbReference type="AlphaFoldDB" id="A0A193LEF4"/>
<evidence type="ECO:0000259" key="1">
    <source>
        <dbReference type="Pfam" id="PF02625"/>
    </source>
</evidence>
<dbReference type="OrthoDB" id="9815497at2"/>
<evidence type="ECO:0000313" key="3">
    <source>
        <dbReference type="EMBL" id="ANO50769.1"/>
    </source>
</evidence>
<dbReference type="Gene3D" id="3.40.50.720">
    <property type="entry name" value="NAD(P)-binding Rossmann-like Domain"/>
    <property type="match status" value="1"/>
</dbReference>
<dbReference type="KEGG" id="woc:BA177_05710"/>